<reference evidence="1 2" key="1">
    <citation type="journal article" date="2013" name="Genome Announc.">
        <title>Draft Genome Sequence of the Psychrophilic and Alkaliphilic Rhodonellum psychrophilum Strain GCM71T.</title>
        <authorList>
            <person name="Hauptmann A.L."/>
            <person name="Glaring M.A."/>
            <person name="Hallin P.F."/>
            <person name="Prieme A."/>
            <person name="Stougaard P."/>
        </authorList>
    </citation>
    <scope>NUCLEOTIDE SEQUENCE [LARGE SCALE GENOMIC DNA]</scope>
    <source>
        <strain evidence="1 2">GCM71</strain>
    </source>
</reference>
<keyword evidence="2" id="KW-1185">Reference proteome</keyword>
<protein>
    <submittedName>
        <fullName evidence="1">Uncharacterized protein</fullName>
    </submittedName>
</protein>
<organism evidence="1 2">
    <name type="scientific">Rhodonellum psychrophilum GCM71 = DSM 17998</name>
    <dbReference type="NCBI Taxonomy" id="1123057"/>
    <lineage>
        <taxon>Bacteria</taxon>
        <taxon>Pseudomonadati</taxon>
        <taxon>Bacteroidota</taxon>
        <taxon>Cytophagia</taxon>
        <taxon>Cytophagales</taxon>
        <taxon>Cytophagaceae</taxon>
        <taxon>Rhodonellum</taxon>
    </lineage>
</organism>
<dbReference type="Proteomes" id="UP000016843">
    <property type="component" value="Unassembled WGS sequence"/>
</dbReference>
<gene>
    <name evidence="1" type="ORF">P872_04115</name>
</gene>
<evidence type="ECO:0000313" key="1">
    <source>
        <dbReference type="EMBL" id="ERM82709.1"/>
    </source>
</evidence>
<name>U5BYQ7_9BACT</name>
<sequence length="76" mass="8809">MFLKHSKGLKLGTFFISLWLEFNLGDTNIGIVQLSIPFKVIFTFIKQCFPFKMLKNQFPDNHIFYGCSPNGPHENL</sequence>
<comment type="caution">
    <text evidence="1">The sequence shown here is derived from an EMBL/GenBank/DDBJ whole genome shotgun (WGS) entry which is preliminary data.</text>
</comment>
<dbReference type="EMBL" id="AWXR01000022">
    <property type="protein sequence ID" value="ERM82709.1"/>
    <property type="molecule type" value="Genomic_DNA"/>
</dbReference>
<proteinExistence type="predicted"/>
<evidence type="ECO:0000313" key="2">
    <source>
        <dbReference type="Proteomes" id="UP000016843"/>
    </source>
</evidence>
<dbReference type="AlphaFoldDB" id="U5BYQ7"/>
<accession>U5BYQ7</accession>